<dbReference type="EMBL" id="CP065662">
    <property type="protein sequence ID" value="QPS01405.1"/>
    <property type="molecule type" value="Genomic_DNA"/>
</dbReference>
<dbReference type="GeneID" id="35768380"/>
<feature type="transmembrane region" description="Helical" evidence="1">
    <location>
        <begin position="6"/>
        <end position="31"/>
    </location>
</feature>
<keyword evidence="1" id="KW-0812">Transmembrane</keyword>
<keyword evidence="5" id="KW-1185">Reference proteome</keyword>
<dbReference type="Proteomes" id="UP000594771">
    <property type="component" value="Chromosome"/>
</dbReference>
<evidence type="ECO:0000313" key="3">
    <source>
        <dbReference type="EMBL" id="QPS01405.1"/>
    </source>
</evidence>
<evidence type="ECO:0000256" key="1">
    <source>
        <dbReference type="SAM" id="Phobius"/>
    </source>
</evidence>
<dbReference type="AlphaFoldDB" id="A0A0X8FEX9"/>
<dbReference type="PANTHER" id="PTHR36434:SF1">
    <property type="entry name" value="MEMBRANE PROTEASE YUGP-RELATED"/>
    <property type="match status" value="1"/>
</dbReference>
<evidence type="ECO:0000313" key="4">
    <source>
        <dbReference type="Proteomes" id="UP000594771"/>
    </source>
</evidence>
<protein>
    <submittedName>
        <fullName evidence="3">Zinc metallopeptidase</fullName>
    </submittedName>
</protein>
<evidence type="ECO:0000313" key="2">
    <source>
        <dbReference type="EMBL" id="MCY3053624.1"/>
    </source>
</evidence>
<feature type="transmembrane region" description="Helical" evidence="1">
    <location>
        <begin position="126"/>
        <end position="147"/>
    </location>
</feature>
<proteinExistence type="predicted"/>
<dbReference type="KEGG" id="aun:AWM73_01510"/>
<sequence length="235" mass="26142">MFGFPLFYMFDPTIILLIIGAIIAGIASWNVNRTFDKYSRYTNRRGLTADQVARMMLDHNQIGHVGVSTVRGKLTDYYDPRDKNLYLSDQVSQESSISAIGVAAHECGHALQDADNYAFMRIREKIVPVVNFGSSLSMPILLLGVLFGMNQTLINIGIALFSLALLFQLVTLPVEFDASRRAIRCLDEMNILSQEELPYAKSTLRAAALTYVAGTVSTLLSLLRIIILFGGNRRD</sequence>
<keyword evidence="1" id="KW-1133">Transmembrane helix</keyword>
<organism evidence="3 4">
    <name type="scientific">Aerococcus urinae</name>
    <dbReference type="NCBI Taxonomy" id="1376"/>
    <lineage>
        <taxon>Bacteria</taxon>
        <taxon>Bacillati</taxon>
        <taxon>Bacillota</taxon>
        <taxon>Bacilli</taxon>
        <taxon>Lactobacillales</taxon>
        <taxon>Aerococcaceae</taxon>
        <taxon>Aerococcus</taxon>
    </lineage>
</organism>
<dbReference type="Proteomes" id="UP001069145">
    <property type="component" value="Unassembled WGS sequence"/>
</dbReference>
<accession>A0A0X8FEX9</accession>
<feature type="transmembrane region" description="Helical" evidence="1">
    <location>
        <begin position="208"/>
        <end position="229"/>
    </location>
</feature>
<dbReference type="EMBL" id="JAOTML010000007">
    <property type="protein sequence ID" value="MCY3053624.1"/>
    <property type="molecule type" value="Genomic_DNA"/>
</dbReference>
<evidence type="ECO:0000313" key="5">
    <source>
        <dbReference type="Proteomes" id="UP001069145"/>
    </source>
</evidence>
<feature type="transmembrane region" description="Helical" evidence="1">
    <location>
        <begin position="153"/>
        <end position="174"/>
    </location>
</feature>
<reference evidence="2" key="2">
    <citation type="submission" date="2022-09" db="EMBL/GenBank/DDBJ databases">
        <title>Aerococcus urinae taxonomy study.</title>
        <authorList>
            <person name="Christensen J."/>
            <person name="Senneby E."/>
        </authorList>
    </citation>
    <scope>NUCLEOTIDE SEQUENCE</scope>
    <source>
        <strain evidence="2">NLD-066-U95</strain>
    </source>
</reference>
<reference evidence="3 4" key="1">
    <citation type="submission" date="2020-12" db="EMBL/GenBank/DDBJ databases">
        <title>FDA dAtabase for Regulatory Grade micrObial Sequences (FDA-ARGOS): Supporting development and validation of Infectious Disease Dx tests.</title>
        <authorList>
            <person name="Sproer C."/>
            <person name="Gronow S."/>
            <person name="Severitt S."/>
            <person name="Schroder I."/>
            <person name="Tallon L."/>
            <person name="Sadzewicz L."/>
            <person name="Zhao X."/>
            <person name="Boylan J."/>
            <person name="Ott S."/>
            <person name="Bowen H."/>
            <person name="Vavikolanu K."/>
            <person name="Mehta A."/>
            <person name="Aluvathingal J."/>
            <person name="Nadendla S."/>
            <person name="Lowell S."/>
            <person name="Myers T."/>
            <person name="Yan Y."/>
            <person name="Sichtig H."/>
        </authorList>
    </citation>
    <scope>NUCLEOTIDE SEQUENCE [LARGE SCALE GENOMIC DNA]</scope>
    <source>
        <strain evidence="3 4">FDAARGOS_911</strain>
    </source>
</reference>
<keyword evidence="1" id="KW-0472">Membrane</keyword>
<dbReference type="OrthoDB" id="9784298at2"/>
<dbReference type="RefSeq" id="WP_060777764.1">
    <property type="nucleotide sequence ID" value="NZ_CAJHLF010000001.1"/>
</dbReference>
<dbReference type="Pfam" id="PF04298">
    <property type="entry name" value="Zn_peptidase_2"/>
    <property type="match status" value="1"/>
</dbReference>
<name>A0A0X8FEX9_9LACT</name>
<dbReference type="InterPro" id="IPR007395">
    <property type="entry name" value="Zn_peptidase_2"/>
</dbReference>
<dbReference type="PANTHER" id="PTHR36434">
    <property type="entry name" value="MEMBRANE PROTEASE YUGP-RELATED"/>
    <property type="match status" value="1"/>
</dbReference>
<gene>
    <name evidence="3" type="ORF">I6G68_08545</name>
    <name evidence="2" type="ORF">ODY43_06445</name>
</gene>